<sequence>MKNTLKGLDKFYFALEKIELPFKGLAHTSLLLIKKLITCADPMTGIVSGITYGDLAISLAINAGPGRRVSGTPTKQTIRNYIKSIERECNIYFKVVSEGQKLQFLFPYLPKIFNEFFASSEVNMDLNSHKTLKGSDVKEDFRVLPNIELNTPSSTVKNIIFNNINNNNNNKQSISNNFTPNSETISRAKALGYSNVEDSAEIQNFISYNKACGAQWADFNPIYLRWLAKSQERQQQTPQMKNTWSFNHENQQRNKTKTNTSSVRERVIQAYANEFTFCEETRRFDSKAEQEQRIYCDFVAPIN</sequence>
<reference evidence="2 3" key="1">
    <citation type="submission" date="2024-08" db="EMBL/GenBank/DDBJ databases">
        <title>Draft Genome Sequence of Legionella lytica strain DSB2004, Isolated From a Fire Sprinkler System.</title>
        <authorList>
            <person name="Everhart A.D."/>
            <person name="Kidane D.T."/>
            <person name="Farone A.L."/>
            <person name="Farone M.B."/>
        </authorList>
    </citation>
    <scope>NUCLEOTIDE SEQUENCE [LARGE SCALE GENOMIC DNA]</scope>
    <source>
        <strain evidence="2 3">DSB2004</strain>
    </source>
</reference>
<evidence type="ECO:0000256" key="1">
    <source>
        <dbReference type="SAM" id="MobiDB-lite"/>
    </source>
</evidence>
<comment type="caution">
    <text evidence="2">The sequence shown here is derived from an EMBL/GenBank/DDBJ whole genome shotgun (WGS) entry which is preliminary data.</text>
</comment>
<evidence type="ECO:0000313" key="2">
    <source>
        <dbReference type="EMBL" id="MFJ1270098.1"/>
    </source>
</evidence>
<protein>
    <recommendedName>
        <fullName evidence="4">Legionella vir region protein LvrA</fullName>
    </recommendedName>
</protein>
<evidence type="ECO:0008006" key="4">
    <source>
        <dbReference type="Google" id="ProtNLM"/>
    </source>
</evidence>
<gene>
    <name evidence="2" type="ORF">ACD661_16185</name>
</gene>
<evidence type="ECO:0000313" key="3">
    <source>
        <dbReference type="Proteomes" id="UP001615550"/>
    </source>
</evidence>
<organism evidence="2 3">
    <name type="scientific">Legionella lytica</name>
    <dbReference type="NCBI Taxonomy" id="96232"/>
    <lineage>
        <taxon>Bacteria</taxon>
        <taxon>Pseudomonadati</taxon>
        <taxon>Pseudomonadota</taxon>
        <taxon>Gammaproteobacteria</taxon>
        <taxon>Legionellales</taxon>
        <taxon>Legionellaceae</taxon>
        <taxon>Legionella</taxon>
    </lineage>
</organism>
<dbReference type="Proteomes" id="UP001615550">
    <property type="component" value="Unassembled WGS sequence"/>
</dbReference>
<keyword evidence="3" id="KW-1185">Reference proteome</keyword>
<dbReference type="RefSeq" id="WP_400188885.1">
    <property type="nucleotide sequence ID" value="NZ_JBGORX010000013.1"/>
</dbReference>
<proteinExistence type="predicted"/>
<name>A0ABW8DBL9_9GAMM</name>
<feature type="region of interest" description="Disordered" evidence="1">
    <location>
        <begin position="234"/>
        <end position="262"/>
    </location>
</feature>
<accession>A0ABW8DBL9</accession>
<feature type="compositionally biased region" description="Polar residues" evidence="1">
    <location>
        <begin position="234"/>
        <end position="249"/>
    </location>
</feature>
<dbReference type="EMBL" id="JBGORX010000013">
    <property type="protein sequence ID" value="MFJ1270098.1"/>
    <property type="molecule type" value="Genomic_DNA"/>
</dbReference>